<evidence type="ECO:0000259" key="9">
    <source>
        <dbReference type="PROSITE" id="PS50111"/>
    </source>
</evidence>
<evidence type="ECO:0000256" key="3">
    <source>
        <dbReference type="ARBA" id="ARBA00022989"/>
    </source>
</evidence>
<accession>A0ABV6B7Y8</accession>
<dbReference type="PROSITE" id="PS50885">
    <property type="entry name" value="HAMP"/>
    <property type="match status" value="1"/>
</dbReference>
<dbReference type="RefSeq" id="WP_377243335.1">
    <property type="nucleotide sequence ID" value="NZ_JBHLXP010000001.1"/>
</dbReference>
<keyword evidence="3 8" id="KW-1133">Transmembrane helix</keyword>
<evidence type="ECO:0000256" key="4">
    <source>
        <dbReference type="ARBA" id="ARBA00023136"/>
    </source>
</evidence>
<dbReference type="PANTHER" id="PTHR32089">
    <property type="entry name" value="METHYL-ACCEPTING CHEMOTAXIS PROTEIN MCPB"/>
    <property type="match status" value="1"/>
</dbReference>
<organism evidence="11 12">
    <name type="scientific">Rheinheimera tilapiae</name>
    <dbReference type="NCBI Taxonomy" id="875043"/>
    <lineage>
        <taxon>Bacteria</taxon>
        <taxon>Pseudomonadati</taxon>
        <taxon>Pseudomonadota</taxon>
        <taxon>Gammaproteobacteria</taxon>
        <taxon>Chromatiales</taxon>
        <taxon>Chromatiaceae</taxon>
        <taxon>Rheinheimera</taxon>
    </lineage>
</organism>
<evidence type="ECO:0000259" key="10">
    <source>
        <dbReference type="PROSITE" id="PS50885"/>
    </source>
</evidence>
<evidence type="ECO:0000256" key="1">
    <source>
        <dbReference type="ARBA" id="ARBA00004141"/>
    </source>
</evidence>
<dbReference type="PRINTS" id="PR00260">
    <property type="entry name" value="CHEMTRNSDUCR"/>
</dbReference>
<dbReference type="SUPFAM" id="SSF58104">
    <property type="entry name" value="Methyl-accepting chemotaxis protein (MCP) signaling domain"/>
    <property type="match status" value="1"/>
</dbReference>
<evidence type="ECO:0000256" key="7">
    <source>
        <dbReference type="PROSITE-ProRule" id="PRU00284"/>
    </source>
</evidence>
<dbReference type="InterPro" id="IPR003660">
    <property type="entry name" value="HAMP_dom"/>
</dbReference>
<name>A0ABV6B7Y8_9GAMM</name>
<dbReference type="EMBL" id="JBHLXP010000001">
    <property type="protein sequence ID" value="MFC0046995.1"/>
    <property type="molecule type" value="Genomic_DNA"/>
</dbReference>
<proteinExistence type="inferred from homology"/>
<reference evidence="11 12" key="1">
    <citation type="submission" date="2024-09" db="EMBL/GenBank/DDBJ databases">
        <authorList>
            <person name="Sun Q."/>
            <person name="Mori K."/>
        </authorList>
    </citation>
    <scope>NUCLEOTIDE SEQUENCE [LARGE SCALE GENOMIC DNA]</scope>
    <source>
        <strain evidence="11 12">KCTC 23315</strain>
    </source>
</reference>
<comment type="subcellular location">
    <subcellularLocation>
        <location evidence="1">Membrane</location>
        <topology evidence="1">Multi-pass membrane protein</topology>
    </subcellularLocation>
</comment>
<keyword evidence="5 7" id="KW-0807">Transducer</keyword>
<evidence type="ECO:0000313" key="12">
    <source>
        <dbReference type="Proteomes" id="UP001589813"/>
    </source>
</evidence>
<keyword evidence="12" id="KW-1185">Reference proteome</keyword>
<dbReference type="Pfam" id="PF00015">
    <property type="entry name" value="MCPsignal"/>
    <property type="match status" value="1"/>
</dbReference>
<keyword evidence="4 8" id="KW-0472">Membrane</keyword>
<comment type="similarity">
    <text evidence="6">Belongs to the methyl-accepting chemotaxis (MCP) protein family.</text>
</comment>
<feature type="domain" description="HAMP" evidence="10">
    <location>
        <begin position="346"/>
        <end position="398"/>
    </location>
</feature>
<evidence type="ECO:0000256" key="6">
    <source>
        <dbReference type="ARBA" id="ARBA00029447"/>
    </source>
</evidence>
<evidence type="ECO:0000256" key="5">
    <source>
        <dbReference type="ARBA" id="ARBA00023224"/>
    </source>
</evidence>
<dbReference type="InterPro" id="IPR004090">
    <property type="entry name" value="Chemotax_Me-accpt_rcpt"/>
</dbReference>
<feature type="transmembrane region" description="Helical" evidence="8">
    <location>
        <begin position="323"/>
        <end position="345"/>
    </location>
</feature>
<dbReference type="PANTHER" id="PTHR32089:SF119">
    <property type="entry name" value="METHYL-ACCEPTING CHEMOTAXIS PROTEIN CTPL"/>
    <property type="match status" value="1"/>
</dbReference>
<evidence type="ECO:0000256" key="2">
    <source>
        <dbReference type="ARBA" id="ARBA00022692"/>
    </source>
</evidence>
<evidence type="ECO:0000256" key="8">
    <source>
        <dbReference type="SAM" id="Phobius"/>
    </source>
</evidence>
<comment type="caution">
    <text evidence="11">The sequence shown here is derived from an EMBL/GenBank/DDBJ whole genome shotgun (WGS) entry which is preliminary data.</text>
</comment>
<dbReference type="Gene3D" id="1.10.287.950">
    <property type="entry name" value="Methyl-accepting chemotaxis protein"/>
    <property type="match status" value="1"/>
</dbReference>
<dbReference type="SMART" id="SM00283">
    <property type="entry name" value="MA"/>
    <property type="match status" value="1"/>
</dbReference>
<dbReference type="PROSITE" id="PS50111">
    <property type="entry name" value="CHEMOTAXIS_TRANSDUC_2"/>
    <property type="match status" value="1"/>
</dbReference>
<feature type="domain" description="Methyl-accepting transducer" evidence="9">
    <location>
        <begin position="403"/>
        <end position="639"/>
    </location>
</feature>
<keyword evidence="2 8" id="KW-0812">Transmembrane</keyword>
<gene>
    <name evidence="11" type="ORF">ACFFJP_01670</name>
</gene>
<sequence length="675" mass="73105">MLNFIIGPAIRLSRNLSFQSKFLLIFTASILPGLLLLLNSLLADLAYIERDETELAGKRFISALTPVSRAMSDHRTSTALALNGDESARAQAKADAGKVEQALEQLNKTTLLMHVEQWQDKIDEFSTKWRDVRQQWPQMSASQNSLAHIEMIGLVYEFRHHIAGDSGLLLDPDASTYYMMITVVDSVPALAESLQQLRGSLSSTLAAGAVGDKRLGRMESTVQREIPKMLQRINNDLELANDVDPQAARDLLQNWEPIVKNLDAFTGQLQQVNFNSQFDKTQVENQLIQVDKILAELLDLENFLTAKLEKGLLARIDSLWFELYQLLVLGVGILLFVGWLIAGFARDLTSRARNLEQDMSVLASGDFSAHVRERGDDELSRIAQSAIELSRQLGAMLREVQQSAGQLMVAANDIAASSTQLAGSSADQSHAAASMAAAMEQLTVSVSQMSDNAQEARIQTEASGKASVAGSKVIHDTVQSMQNIAATVREASASVVSLGDNAKAISSIVDVIRGIAEQTNLLALNAAIEAARAGESGRGFAVVADEVRSLAGRTATSTREIAQMIERIQTGTTLVVNNMERGTQQVEQGVLLATEAGVAIASISERSANVEQMVLMMTQTLSDQAAAAAEVALKVETIAQMSEENTQATHLTARTSGDLKQVAAVLDAKVSQFRF</sequence>
<dbReference type="CDD" id="cd11386">
    <property type="entry name" value="MCP_signal"/>
    <property type="match status" value="1"/>
</dbReference>
<dbReference type="InterPro" id="IPR004089">
    <property type="entry name" value="MCPsignal_dom"/>
</dbReference>
<protein>
    <submittedName>
        <fullName evidence="11">Methyl-accepting chemotaxis protein</fullName>
    </submittedName>
</protein>
<evidence type="ECO:0000313" key="11">
    <source>
        <dbReference type="EMBL" id="MFC0046995.1"/>
    </source>
</evidence>
<dbReference type="Proteomes" id="UP001589813">
    <property type="component" value="Unassembled WGS sequence"/>
</dbReference>